<dbReference type="AlphaFoldDB" id="A0ABC9ACF0"/>
<evidence type="ECO:0000313" key="2">
    <source>
        <dbReference type="Proteomes" id="UP001497457"/>
    </source>
</evidence>
<name>A0ABC9ACF0_9POAL</name>
<evidence type="ECO:0000313" key="1">
    <source>
        <dbReference type="EMBL" id="CAL4977154.1"/>
    </source>
</evidence>
<dbReference type="EMBL" id="OZ075130">
    <property type="protein sequence ID" value="CAL4977154.1"/>
    <property type="molecule type" value="Genomic_DNA"/>
</dbReference>
<proteinExistence type="predicted"/>
<keyword evidence="2" id="KW-1185">Reference proteome</keyword>
<accession>A0ABC9ACF0</accession>
<gene>
    <name evidence="1" type="ORF">URODEC1_LOCUS54028</name>
</gene>
<reference evidence="1" key="1">
    <citation type="submission" date="2024-10" db="EMBL/GenBank/DDBJ databases">
        <authorList>
            <person name="Ryan C."/>
        </authorList>
    </citation>
    <scope>NUCLEOTIDE SEQUENCE [LARGE SCALE GENOMIC DNA]</scope>
</reference>
<dbReference type="Proteomes" id="UP001497457">
    <property type="component" value="Chromosome 20rd"/>
</dbReference>
<organism evidence="1 2">
    <name type="scientific">Urochloa decumbens</name>
    <dbReference type="NCBI Taxonomy" id="240449"/>
    <lineage>
        <taxon>Eukaryota</taxon>
        <taxon>Viridiplantae</taxon>
        <taxon>Streptophyta</taxon>
        <taxon>Embryophyta</taxon>
        <taxon>Tracheophyta</taxon>
        <taxon>Spermatophyta</taxon>
        <taxon>Magnoliopsida</taxon>
        <taxon>Liliopsida</taxon>
        <taxon>Poales</taxon>
        <taxon>Poaceae</taxon>
        <taxon>PACMAD clade</taxon>
        <taxon>Panicoideae</taxon>
        <taxon>Panicodae</taxon>
        <taxon>Paniceae</taxon>
        <taxon>Melinidinae</taxon>
        <taxon>Urochloa</taxon>
    </lineage>
</organism>
<protein>
    <submittedName>
        <fullName evidence="1">Uncharacterized protein</fullName>
    </submittedName>
</protein>
<sequence length="204" mass="23668">MSWLSPRRPKMAPRSTLVMATHALDTVGLPVLLNETLVKVNYTLATHALDTVGFPALLNETLVKVNYTFKPKYVVYARGYGMGMVEYVARIYLERMEMGFEPFRFEAVGTSPEMAIQEVAHGALAQLRYELRELWEDPFTYLPVQGPEDPFPRFVSIPVEVPLLERRMAETISAYERVYRSMMWELDETRRRLLHLQTKAEPYM</sequence>